<gene>
    <name evidence="3" type="ORF">RUM43_012416</name>
</gene>
<dbReference type="PANTHER" id="PTHR24135">
    <property type="entry name" value="SH3 AND MULTIPLE ANKYRIN REPEAT DOMAINS PROTEIN"/>
    <property type="match status" value="1"/>
</dbReference>
<sequence>MWQLPFFGRKVELKESFNYGLFCPPQNGKAGKFLDEERRLGDYPFNGPVGYLELKYKKRVYKMLNVDEKALKSLHTRANFRRFLEYVNNAQVEKITKMCSKGFDPNFHCAETGETPLTLATGIKKPGKVLIALVNGGALLDYRTKDGATALHRAIDHNSLEALTTLLELGASPNYKDAKGLTPLYLCVTNKSDPMLCETLLHDHAVIGAQDLQGWREAHQACRNGMVTHLEHILFYGADMNVRNASGNTPLHVCAVNNQESCARLLLFRGCDKEALNYANQTPYQVAVIAGNLELADIIQSHRPEEVGEYLTRQDERFLIKRKRKELKSLSVSPHVTSQDDVGAEKVSTGTNVSTHQVGCPRPRYPSGAYVLSVQPVLA</sequence>
<dbReference type="InterPro" id="IPR036770">
    <property type="entry name" value="Ankyrin_rpt-contain_sf"/>
</dbReference>
<evidence type="ECO:0008006" key="5">
    <source>
        <dbReference type="Google" id="ProtNLM"/>
    </source>
</evidence>
<feature type="repeat" description="ANK" evidence="1">
    <location>
        <begin position="213"/>
        <end position="245"/>
    </location>
</feature>
<proteinExistence type="predicted"/>
<evidence type="ECO:0000313" key="3">
    <source>
        <dbReference type="EMBL" id="KAK6619659.1"/>
    </source>
</evidence>
<dbReference type="SUPFAM" id="SSF48403">
    <property type="entry name" value="Ankyrin repeat"/>
    <property type="match status" value="1"/>
</dbReference>
<dbReference type="Pfam" id="PF12796">
    <property type="entry name" value="Ank_2"/>
    <property type="match status" value="2"/>
</dbReference>
<dbReference type="GO" id="GO:0043197">
    <property type="term" value="C:dendritic spine"/>
    <property type="evidence" value="ECO:0007669"/>
    <property type="project" value="TreeGrafter"/>
</dbReference>
<evidence type="ECO:0000256" key="2">
    <source>
        <dbReference type="SAM" id="MobiDB-lite"/>
    </source>
</evidence>
<reference evidence="3 4" key="1">
    <citation type="submission" date="2023-10" db="EMBL/GenBank/DDBJ databases">
        <title>Genomes of two closely related lineages of the louse Polyplax serrata with different host specificities.</title>
        <authorList>
            <person name="Martinu J."/>
            <person name="Tarabai H."/>
            <person name="Stefka J."/>
            <person name="Hypsa V."/>
        </authorList>
    </citation>
    <scope>NUCLEOTIDE SEQUENCE [LARGE SCALE GENOMIC DNA]</scope>
    <source>
        <strain evidence="3">HR10_N</strain>
    </source>
</reference>
<dbReference type="AlphaFoldDB" id="A0AAN8NRL0"/>
<dbReference type="Proteomes" id="UP001372834">
    <property type="component" value="Unassembled WGS sequence"/>
</dbReference>
<feature type="compositionally biased region" description="Polar residues" evidence="2">
    <location>
        <begin position="348"/>
        <end position="357"/>
    </location>
</feature>
<dbReference type="InterPro" id="IPR002110">
    <property type="entry name" value="Ankyrin_rpt"/>
</dbReference>
<comment type="caution">
    <text evidence="3">The sequence shown here is derived from an EMBL/GenBank/DDBJ whole genome shotgun (WGS) entry which is preliminary data.</text>
</comment>
<dbReference type="PROSITE" id="PS50088">
    <property type="entry name" value="ANK_REPEAT"/>
    <property type="match status" value="3"/>
</dbReference>
<dbReference type="EMBL" id="JAWJWE010000040">
    <property type="protein sequence ID" value="KAK6619659.1"/>
    <property type="molecule type" value="Genomic_DNA"/>
</dbReference>
<evidence type="ECO:0000313" key="4">
    <source>
        <dbReference type="Proteomes" id="UP001372834"/>
    </source>
</evidence>
<dbReference type="PROSITE" id="PS50297">
    <property type="entry name" value="ANK_REP_REGION"/>
    <property type="match status" value="2"/>
</dbReference>
<organism evidence="3 4">
    <name type="scientific">Polyplax serrata</name>
    <name type="common">Common mouse louse</name>
    <dbReference type="NCBI Taxonomy" id="468196"/>
    <lineage>
        <taxon>Eukaryota</taxon>
        <taxon>Metazoa</taxon>
        <taxon>Ecdysozoa</taxon>
        <taxon>Arthropoda</taxon>
        <taxon>Hexapoda</taxon>
        <taxon>Insecta</taxon>
        <taxon>Pterygota</taxon>
        <taxon>Neoptera</taxon>
        <taxon>Paraneoptera</taxon>
        <taxon>Psocodea</taxon>
        <taxon>Troctomorpha</taxon>
        <taxon>Phthiraptera</taxon>
        <taxon>Anoplura</taxon>
        <taxon>Polyplacidae</taxon>
        <taxon>Polyplax</taxon>
    </lineage>
</organism>
<dbReference type="PANTHER" id="PTHR24135:SF28">
    <property type="entry name" value="LD13733P"/>
    <property type="match status" value="1"/>
</dbReference>
<dbReference type="Gene3D" id="1.25.40.20">
    <property type="entry name" value="Ankyrin repeat-containing domain"/>
    <property type="match status" value="2"/>
</dbReference>
<protein>
    <recommendedName>
        <fullName evidence="5">SH3 and multiple ankyrin repeat domains protein 3</fullName>
    </recommendedName>
</protein>
<name>A0AAN8NRL0_POLSC</name>
<feature type="repeat" description="ANK" evidence="1">
    <location>
        <begin position="246"/>
        <end position="278"/>
    </location>
</feature>
<dbReference type="SMART" id="SM00248">
    <property type="entry name" value="ANK"/>
    <property type="match status" value="6"/>
</dbReference>
<dbReference type="GO" id="GO:0030160">
    <property type="term" value="F:synaptic receptor adaptor activity"/>
    <property type="evidence" value="ECO:0007669"/>
    <property type="project" value="TreeGrafter"/>
</dbReference>
<dbReference type="GO" id="GO:0014069">
    <property type="term" value="C:postsynaptic density"/>
    <property type="evidence" value="ECO:0007669"/>
    <property type="project" value="TreeGrafter"/>
</dbReference>
<evidence type="ECO:0000256" key="1">
    <source>
        <dbReference type="PROSITE-ProRule" id="PRU00023"/>
    </source>
</evidence>
<keyword evidence="1" id="KW-0040">ANK repeat</keyword>
<feature type="repeat" description="ANK" evidence="1">
    <location>
        <begin position="146"/>
        <end position="178"/>
    </location>
</feature>
<dbReference type="GO" id="GO:0045211">
    <property type="term" value="C:postsynaptic membrane"/>
    <property type="evidence" value="ECO:0007669"/>
    <property type="project" value="TreeGrafter"/>
</dbReference>
<accession>A0AAN8NRL0</accession>
<dbReference type="InterPro" id="IPR051569">
    <property type="entry name" value="SHANK"/>
</dbReference>
<feature type="region of interest" description="Disordered" evidence="2">
    <location>
        <begin position="338"/>
        <end position="359"/>
    </location>
</feature>
<dbReference type="GO" id="GO:0035255">
    <property type="term" value="F:ionotropic glutamate receptor binding"/>
    <property type="evidence" value="ECO:0007669"/>
    <property type="project" value="TreeGrafter"/>
</dbReference>